<organism evidence="3">
    <name type="scientific">Mycoplasmopsis pulmonis (strain UAB CTIP)</name>
    <name type="common">Mycoplasma pulmonis</name>
    <dbReference type="NCBI Taxonomy" id="272635"/>
    <lineage>
        <taxon>Bacteria</taxon>
        <taxon>Bacillati</taxon>
        <taxon>Mycoplasmatota</taxon>
        <taxon>Mycoplasmoidales</taxon>
        <taxon>Metamycoplasmataceae</taxon>
        <taxon>Mycoplasmopsis</taxon>
    </lineage>
</organism>
<keyword evidence="3" id="KW-1185">Reference proteome</keyword>
<dbReference type="KEGG" id="mpu:MYPU_4200"/>
<accession>Q98QE6</accession>
<evidence type="ECO:0000313" key="3">
    <source>
        <dbReference type="Proteomes" id="UP000000528"/>
    </source>
</evidence>
<dbReference type="Proteomes" id="UP000000528">
    <property type="component" value="Chromosome"/>
</dbReference>
<dbReference type="BioCyc" id="MPUL272635:G1GT6-425-MONOMER"/>
<evidence type="ECO:0000256" key="1">
    <source>
        <dbReference type="SAM" id="MobiDB-lite"/>
    </source>
</evidence>
<evidence type="ECO:0000313" key="2">
    <source>
        <dbReference type="EMBL" id="CAC13593.1"/>
    </source>
</evidence>
<feature type="compositionally biased region" description="Basic and acidic residues" evidence="1">
    <location>
        <begin position="1"/>
        <end position="17"/>
    </location>
</feature>
<proteinExistence type="predicted"/>
<dbReference type="EMBL" id="AL445564">
    <property type="protein sequence ID" value="CAC13593.1"/>
    <property type="molecule type" value="Genomic_DNA"/>
</dbReference>
<dbReference type="RefSeq" id="WP_010925221.1">
    <property type="nucleotide sequence ID" value="NC_002771.1"/>
</dbReference>
<feature type="region of interest" description="Disordered" evidence="1">
    <location>
        <begin position="1"/>
        <end position="41"/>
    </location>
</feature>
<dbReference type="AlphaFoldDB" id="Q98QE6"/>
<name>Q98QE6_MYCPU</name>
<dbReference type="HOGENOM" id="CLU_471606_0_0_14"/>
<reference evidence="2 3" key="1">
    <citation type="journal article" date="2001" name="Nucleic Acids Res.">
        <title>The complete genome sequence of the murine respiratory pathogen Mycoplasma pulmonis.</title>
        <authorList>
            <person name="Chambaud I."/>
            <person name="Heilig R."/>
            <person name="Ferris S."/>
            <person name="Barbe V."/>
            <person name="Samson D."/>
            <person name="Galisson F."/>
            <person name="Moszer I."/>
            <person name="Dybvig K."/>
            <person name="Wroblewski H."/>
            <person name="Viari A."/>
            <person name="Rocha E.P.C."/>
            <person name="Blanchard A."/>
        </authorList>
    </citation>
    <scope>NUCLEOTIDE SEQUENCE [LARGE SCALE GENOMIC DNA]</scope>
    <source>
        <strain evidence="2 3">UAB CTIP</strain>
    </source>
</reference>
<sequence>MQEMKPDKPKDPEKQPEAPENPDSQNPPAKPEDPKAPEKEKEVIKKKLVYDKIQEIFAFTSKHKQILTTLTSPEKLKNLSLDSYAKEFEELSKMDEEFVKFYQESKHIFESDVAIKELKFTPINTSEWISRNLPGVKIAKKMLSSVSELKKIKEEYSTKVSQIAKKGEKSRIETLKKAVEVAKKGYEWLTQGFDSTNPRHKEAETILSSLYEKIFANVKEYEKEIANPEPEKPKEEKPIDLKHVLISKEEVEDWIKNEAIYSLEKKLKNLSYFNGRTFDSTSSYKIFRNYILQIVDGSSNKQFTEDENHLYRRTDYLAEEYYSPLQANNRINAFWGFQWRQVTKSKETNWKNITVHTRTAGENKFDKTSLTEKDELQNLQKLQIMHDLDKSYIRVSYVYLKYPEKPNSNYKPIEKKVEPKKPDWRLITVKEITDFVKDVKQYDPEEQLRRAAQFGYVTFENTTAVKVFTDFLKELLKDASVAYIDKDGNLLERKDYKFEEYYFKYKENLANAHLVVQWTHSKKIGDTNDKTYWFHRRLKGAQKEDLEFAHWFHGIDIRHNFPDLGPDYHYIWFNYYLK</sequence>
<dbReference type="PIR" id="D90564">
    <property type="entry name" value="D90564"/>
</dbReference>
<feature type="compositionally biased region" description="Basic and acidic residues" evidence="1">
    <location>
        <begin position="30"/>
        <end position="41"/>
    </location>
</feature>
<protein>
    <submittedName>
        <fullName evidence="2">Uncharacterized protein</fullName>
    </submittedName>
</protein>
<gene>
    <name evidence="2" type="ordered locus">MYPU_4200</name>
</gene>